<evidence type="ECO:0000313" key="1">
    <source>
        <dbReference type="EMBL" id="VDP19786.1"/>
    </source>
</evidence>
<evidence type="ECO:0000313" key="2">
    <source>
        <dbReference type="Proteomes" id="UP000277204"/>
    </source>
</evidence>
<dbReference type="STRING" id="48269.A0A183MJ01"/>
<dbReference type="PANTHER" id="PTHR47027:SF25">
    <property type="entry name" value="REVERSE TRANSCRIPTASE DOMAIN-CONTAINING PROTEIN"/>
    <property type="match status" value="1"/>
</dbReference>
<dbReference type="EMBL" id="UZAI01017048">
    <property type="protein sequence ID" value="VDP19786.1"/>
    <property type="molecule type" value="Genomic_DNA"/>
</dbReference>
<reference evidence="1 2" key="1">
    <citation type="submission" date="2018-11" db="EMBL/GenBank/DDBJ databases">
        <authorList>
            <consortium name="Pathogen Informatics"/>
        </authorList>
    </citation>
    <scope>NUCLEOTIDE SEQUENCE [LARGE SCALE GENOMIC DNA]</scope>
    <source>
        <strain evidence="1 2">Zambia</strain>
    </source>
</reference>
<dbReference type="PANTHER" id="PTHR47027">
    <property type="entry name" value="REVERSE TRANSCRIPTASE DOMAIN-CONTAINING PROTEIN"/>
    <property type="match status" value="1"/>
</dbReference>
<organism evidence="1 2">
    <name type="scientific">Schistosoma margrebowiei</name>
    <dbReference type="NCBI Taxonomy" id="48269"/>
    <lineage>
        <taxon>Eukaryota</taxon>
        <taxon>Metazoa</taxon>
        <taxon>Spiralia</taxon>
        <taxon>Lophotrochozoa</taxon>
        <taxon>Platyhelminthes</taxon>
        <taxon>Trematoda</taxon>
        <taxon>Digenea</taxon>
        <taxon>Strigeidida</taxon>
        <taxon>Schistosomatoidea</taxon>
        <taxon>Schistosomatidae</taxon>
        <taxon>Schistosoma</taxon>
    </lineage>
</organism>
<dbReference type="Proteomes" id="UP000277204">
    <property type="component" value="Unassembled WGS sequence"/>
</dbReference>
<protein>
    <submittedName>
        <fullName evidence="1">Uncharacterized protein</fullName>
    </submittedName>
</protein>
<accession>A0A183MJ01</accession>
<dbReference type="AlphaFoldDB" id="A0A183MJ01"/>
<gene>
    <name evidence="1" type="ORF">SMRZ_LOCUS16026</name>
</gene>
<keyword evidence="2" id="KW-1185">Reference proteome</keyword>
<proteinExistence type="predicted"/>
<sequence>MDHDTKGVTDEKTTSVAAASAAVGLNIHKGKSEVLRYNKVCTNSITIDGEDLEDVKTFTYLGSIINEGGGSDADVKARIGKARAAYLQLRNVWNSKQLSTNTKISSPLRPEQISYILSRNKTFDEISMPSAWIAPFPSKCVTGKFTPTSFKSDNNQIDQLHQRISPSLIQTTPLNIHPTVTTSQLDNQQKIKSNQSWSKTTEDPYGTSLVCSLSAELASVGRQRFRLTYITDRLLGKLLNDIIC</sequence>
<name>A0A183MJ01_9TREM</name>